<feature type="transmembrane region" description="Helical" evidence="1">
    <location>
        <begin position="426"/>
        <end position="445"/>
    </location>
</feature>
<organism evidence="2 3">
    <name type="scientific">Methanoculleus taiwanensis</name>
    <dbReference type="NCBI Taxonomy" id="1550565"/>
    <lineage>
        <taxon>Archaea</taxon>
        <taxon>Methanobacteriati</taxon>
        <taxon>Methanobacteriota</taxon>
        <taxon>Stenosarchaea group</taxon>
        <taxon>Methanomicrobia</taxon>
        <taxon>Methanomicrobiales</taxon>
        <taxon>Methanomicrobiaceae</taxon>
        <taxon>Methanoculleus</taxon>
    </lineage>
</organism>
<name>A0A498GYF2_9EURY</name>
<protein>
    <recommendedName>
        <fullName evidence="4">PEGA domain-containing protein</fullName>
    </recommendedName>
</protein>
<evidence type="ECO:0008006" key="4">
    <source>
        <dbReference type="Google" id="ProtNLM"/>
    </source>
</evidence>
<accession>A0A498GYF2</accession>
<proteinExistence type="predicted"/>
<dbReference type="Gene3D" id="2.60.40.1120">
    <property type="entry name" value="Carboxypeptidase-like, regulatory domain"/>
    <property type="match status" value="3"/>
</dbReference>
<keyword evidence="1" id="KW-1133">Transmembrane helix</keyword>
<dbReference type="OrthoDB" id="107355at2157"/>
<keyword evidence="3" id="KW-1185">Reference proteome</keyword>
<dbReference type="Proteomes" id="UP000290932">
    <property type="component" value="Unassembled WGS sequence"/>
</dbReference>
<sequence>MHIRRLLCILVVGVLFVCGSAQATHLQITVLDEATSVGLSDVSLYVDGDYVGMTGSNGLFSYTHSMSESYRLKATRSGYNDWVGLVGGSASSVLIEMSRKSEVLAVDLFDGESLQPVRDAVVQVHGDGFDGSESTDASGRADFQVKAGGLYNIEIRAQSYYSLSRTVQMESSGRTVQYWIYRNDKFAALVKDSQTRQPIADATVTIDTGRAGTTGADGLLPLHLQRERRYLVVVEKPDYQTYQAEHLITADDVLLTILLSKSTYPVTVSVYDETRKPVEQADVFINGTWQGKTDRYGRYGLPSVEAGTYMVEVSAPGYTGWSDTCQITRTGEDIIVDLAYARADVMIKAEDADGRALAGTAVLIDGRPAGITDAEGTLRTVLKSSDSYNVSASLEGYRFASVALEVPLGRTAAEATVRLEREFDPVVLIGAFVLLLALIAAGFFYKKRRGAKRLRSPKTRSL</sequence>
<comment type="caution">
    <text evidence="2">The sequence shown here is derived from an EMBL/GenBank/DDBJ whole genome shotgun (WGS) entry which is preliminary data.</text>
</comment>
<dbReference type="EMBL" id="LHQS01000002">
    <property type="protein sequence ID" value="RXE55741.1"/>
    <property type="molecule type" value="Genomic_DNA"/>
</dbReference>
<evidence type="ECO:0000256" key="1">
    <source>
        <dbReference type="SAM" id="Phobius"/>
    </source>
</evidence>
<dbReference type="InterPro" id="IPR008969">
    <property type="entry name" value="CarboxyPept-like_regulatory"/>
</dbReference>
<evidence type="ECO:0000313" key="3">
    <source>
        <dbReference type="Proteomes" id="UP000290932"/>
    </source>
</evidence>
<keyword evidence="1" id="KW-0472">Membrane</keyword>
<evidence type="ECO:0000313" key="2">
    <source>
        <dbReference type="EMBL" id="RXE55741.1"/>
    </source>
</evidence>
<dbReference type="Pfam" id="PF13620">
    <property type="entry name" value="CarboxypepD_reg"/>
    <property type="match status" value="1"/>
</dbReference>
<reference evidence="2 3" key="1">
    <citation type="journal article" date="2015" name="Int. J. Syst. Evol. Microbiol.">
        <title>Methanoculleus taiwanensis sp. nov., a methanogen isolated from deep marine sediment at the deformation front area near Taiwan.</title>
        <authorList>
            <person name="Weng C.Y."/>
            <person name="Chen S.C."/>
            <person name="Lai M.C."/>
            <person name="Wu S.Y."/>
            <person name="Lin S."/>
            <person name="Yang T.F."/>
            <person name="Chen P.C."/>
        </authorList>
    </citation>
    <scope>NUCLEOTIDE SEQUENCE [LARGE SCALE GENOMIC DNA]</scope>
    <source>
        <strain evidence="2 3">CYW4</strain>
    </source>
</reference>
<dbReference type="SUPFAM" id="SSF49464">
    <property type="entry name" value="Carboxypeptidase regulatory domain-like"/>
    <property type="match status" value="3"/>
</dbReference>
<gene>
    <name evidence="2" type="ORF">ABH15_05780</name>
</gene>
<keyword evidence="1" id="KW-0812">Transmembrane</keyword>
<dbReference type="RefSeq" id="WP_128693434.1">
    <property type="nucleotide sequence ID" value="NZ_LHQS01000002.1"/>
</dbReference>
<dbReference type="AlphaFoldDB" id="A0A498GYF2"/>